<sequence>MMDELPPSYEEASEFPVCSAVPFENKGFEENEVAVCPAAPSENRFVVNEVAVCTAGPLENKGFVENEVAVCPAAPFENIGFEENEGFIKPPTAPPFEFQVHQRMPVVDLESLTADDLREACHEFVSESCCYGSKFVRQTELPEIINMCTYHYQLETFGEKRESIQRTEPFRGQPIDGPENGPPPEPWDVLVPIPEMFQNSQRKVEIPHTAHVRECGRCVGNCRVRCESCRGRGGRRCISCSGSGRGTSGSCTSCSGSGRRRCWTCSGTGQVKCGTCNGKGRLKHYRLLIVTW</sequence>
<reference evidence="1 2" key="1">
    <citation type="journal article" date="2022" name="Nat. Ecol. Evol.">
        <title>A masculinizing supergene underlies an exaggerated male reproductive morph in a spider.</title>
        <authorList>
            <person name="Hendrickx F."/>
            <person name="De Corte Z."/>
            <person name="Sonet G."/>
            <person name="Van Belleghem S.M."/>
            <person name="Kostlbacher S."/>
            <person name="Vangestel C."/>
        </authorList>
    </citation>
    <scope>NUCLEOTIDE SEQUENCE [LARGE SCALE GENOMIC DNA]</scope>
    <source>
        <strain evidence="1">W744_W776</strain>
    </source>
</reference>
<evidence type="ECO:0000313" key="1">
    <source>
        <dbReference type="EMBL" id="KAG8197237.1"/>
    </source>
</evidence>
<name>A0AAV6VN45_9ARAC</name>
<dbReference type="AlphaFoldDB" id="A0AAV6VN45"/>
<protein>
    <recommendedName>
        <fullName evidence="3">Protein SSUH2 homolog</fullName>
    </recommendedName>
</protein>
<gene>
    <name evidence="1" type="ORF">JTE90_011389</name>
</gene>
<comment type="caution">
    <text evidence="1">The sequence shown here is derived from an EMBL/GenBank/DDBJ whole genome shotgun (WGS) entry which is preliminary data.</text>
</comment>
<dbReference type="EMBL" id="JAFNEN010000058">
    <property type="protein sequence ID" value="KAG8197237.1"/>
    <property type="molecule type" value="Genomic_DNA"/>
</dbReference>
<evidence type="ECO:0000313" key="2">
    <source>
        <dbReference type="Proteomes" id="UP000827092"/>
    </source>
</evidence>
<proteinExistence type="predicted"/>
<evidence type="ECO:0008006" key="3">
    <source>
        <dbReference type="Google" id="ProtNLM"/>
    </source>
</evidence>
<dbReference type="InterPro" id="IPR052789">
    <property type="entry name" value="SSUH2_homolog"/>
</dbReference>
<organism evidence="1 2">
    <name type="scientific">Oedothorax gibbosus</name>
    <dbReference type="NCBI Taxonomy" id="931172"/>
    <lineage>
        <taxon>Eukaryota</taxon>
        <taxon>Metazoa</taxon>
        <taxon>Ecdysozoa</taxon>
        <taxon>Arthropoda</taxon>
        <taxon>Chelicerata</taxon>
        <taxon>Arachnida</taxon>
        <taxon>Araneae</taxon>
        <taxon>Araneomorphae</taxon>
        <taxon>Entelegynae</taxon>
        <taxon>Araneoidea</taxon>
        <taxon>Linyphiidae</taxon>
        <taxon>Erigoninae</taxon>
        <taxon>Oedothorax</taxon>
    </lineage>
</organism>
<dbReference type="PANTHER" id="PTHR48465">
    <property type="entry name" value="PROTEIN SSUH2 HOMOLOG"/>
    <property type="match status" value="1"/>
</dbReference>
<accession>A0AAV6VN45</accession>
<keyword evidence="2" id="KW-1185">Reference proteome</keyword>
<dbReference type="Proteomes" id="UP000827092">
    <property type="component" value="Unassembled WGS sequence"/>
</dbReference>
<dbReference type="PANTHER" id="PTHR48465:SF1">
    <property type="entry name" value="PROTEIN SSUH2 HOMOLOG"/>
    <property type="match status" value="1"/>
</dbReference>